<dbReference type="Gene3D" id="2.60.40.60">
    <property type="entry name" value="Cadherins"/>
    <property type="match status" value="6"/>
</dbReference>
<feature type="domain" description="Cadherin" evidence="14">
    <location>
        <begin position="348"/>
        <end position="451"/>
    </location>
</feature>
<dbReference type="FunFam" id="2.60.40.60:FF:000001">
    <property type="entry name" value="Protocadherin alpha 2"/>
    <property type="match status" value="1"/>
</dbReference>
<dbReference type="PRINTS" id="PR00205">
    <property type="entry name" value="CADHERIN"/>
</dbReference>
<feature type="chain" id="PRO_5026179925" description="Cadherin domain-containing protein" evidence="13">
    <location>
        <begin position="29"/>
        <end position="873"/>
    </location>
</feature>
<dbReference type="InterPro" id="IPR020894">
    <property type="entry name" value="Cadherin_CS"/>
</dbReference>
<feature type="domain" description="Cadherin" evidence="14">
    <location>
        <begin position="27"/>
        <end position="133"/>
    </location>
</feature>
<dbReference type="GO" id="GO:0007155">
    <property type="term" value="P:cell adhesion"/>
    <property type="evidence" value="ECO:0000318"/>
    <property type="project" value="GO_Central"/>
</dbReference>
<feature type="domain" description="Cadherin" evidence="14">
    <location>
        <begin position="452"/>
        <end position="561"/>
    </location>
</feature>
<dbReference type="GO" id="GO:0007156">
    <property type="term" value="P:homophilic cell adhesion via plasma membrane adhesion molecules"/>
    <property type="evidence" value="ECO:0007669"/>
    <property type="project" value="InterPro"/>
</dbReference>
<evidence type="ECO:0000256" key="5">
    <source>
        <dbReference type="ARBA" id="ARBA00022737"/>
    </source>
</evidence>
<dbReference type="FunFam" id="2.60.40.60:FF:000002">
    <property type="entry name" value="Protocadherin alpha 2"/>
    <property type="match status" value="1"/>
</dbReference>
<dbReference type="FunFam" id="2.60.40.60:FF:000004">
    <property type="entry name" value="Protocadherin 1 gamma 2"/>
    <property type="match status" value="1"/>
</dbReference>
<evidence type="ECO:0000256" key="2">
    <source>
        <dbReference type="ARBA" id="ARBA00022475"/>
    </source>
</evidence>
<dbReference type="PROSITE" id="PS00232">
    <property type="entry name" value="CADHERIN_1"/>
    <property type="match status" value="3"/>
</dbReference>
<feature type="domain" description="Cadherin" evidence="14">
    <location>
        <begin position="243"/>
        <end position="347"/>
    </location>
</feature>
<evidence type="ECO:0000256" key="3">
    <source>
        <dbReference type="ARBA" id="ARBA00022692"/>
    </source>
</evidence>
<dbReference type="FunFam" id="2.60.40.60:FF:000018">
    <property type="entry name" value="Protocadherin gamma c3"/>
    <property type="match status" value="1"/>
</dbReference>
<evidence type="ECO:0000256" key="12">
    <source>
        <dbReference type="SAM" id="Phobius"/>
    </source>
</evidence>
<dbReference type="PANTHER" id="PTHR24028">
    <property type="entry name" value="CADHERIN-87A"/>
    <property type="match status" value="1"/>
</dbReference>
<evidence type="ECO:0000256" key="7">
    <source>
        <dbReference type="ARBA" id="ARBA00022889"/>
    </source>
</evidence>
<dbReference type="SMART" id="SM00112">
    <property type="entry name" value="CA"/>
    <property type="match status" value="6"/>
</dbReference>
<reference evidence="15" key="3">
    <citation type="submission" date="2025-09" db="UniProtKB">
        <authorList>
            <consortium name="Ensembl"/>
        </authorList>
    </citation>
    <scope>IDENTIFICATION</scope>
    <source>
        <strain evidence="15">Glennie</strain>
    </source>
</reference>
<reference evidence="15 16" key="1">
    <citation type="journal article" date="2008" name="Nature">
        <title>Genome analysis of the platypus reveals unique signatures of evolution.</title>
        <authorList>
            <person name="Warren W.C."/>
            <person name="Hillier L.W."/>
            <person name="Marshall Graves J.A."/>
            <person name="Birney E."/>
            <person name="Ponting C.P."/>
            <person name="Grutzner F."/>
            <person name="Belov K."/>
            <person name="Miller W."/>
            <person name="Clarke L."/>
            <person name="Chinwalla A.T."/>
            <person name="Yang S.P."/>
            <person name="Heger A."/>
            <person name="Locke D.P."/>
            <person name="Miethke P."/>
            <person name="Waters P.D."/>
            <person name="Veyrunes F."/>
            <person name="Fulton L."/>
            <person name="Fulton B."/>
            <person name="Graves T."/>
            <person name="Wallis J."/>
            <person name="Puente X.S."/>
            <person name="Lopez-Otin C."/>
            <person name="Ordonez G.R."/>
            <person name="Eichler E.E."/>
            <person name="Chen L."/>
            <person name="Cheng Z."/>
            <person name="Deakin J.E."/>
            <person name="Alsop A."/>
            <person name="Thompson K."/>
            <person name="Kirby P."/>
            <person name="Papenfuss A.T."/>
            <person name="Wakefield M.J."/>
            <person name="Olender T."/>
            <person name="Lancet D."/>
            <person name="Huttley G.A."/>
            <person name="Smit A.F."/>
            <person name="Pask A."/>
            <person name="Temple-Smith P."/>
            <person name="Batzer M.A."/>
            <person name="Walker J.A."/>
            <person name="Konkel M.K."/>
            <person name="Harris R.S."/>
            <person name="Whittington C.M."/>
            <person name="Wong E.S."/>
            <person name="Gemmell N.J."/>
            <person name="Buschiazzo E."/>
            <person name="Vargas Jentzsch I.M."/>
            <person name="Merkel A."/>
            <person name="Schmitz J."/>
            <person name="Zemann A."/>
            <person name="Churakov G."/>
            <person name="Kriegs J.O."/>
            <person name="Brosius J."/>
            <person name="Murchison E.P."/>
            <person name="Sachidanandam R."/>
            <person name="Smith C."/>
            <person name="Hannon G.J."/>
            <person name="Tsend-Ayush E."/>
            <person name="McMillan D."/>
            <person name="Attenborough R."/>
            <person name="Rens W."/>
            <person name="Ferguson-Smith M."/>
            <person name="Lefevre C.M."/>
            <person name="Sharp J.A."/>
            <person name="Nicholas K.R."/>
            <person name="Ray D.A."/>
            <person name="Kube M."/>
            <person name="Reinhardt R."/>
            <person name="Pringle T.H."/>
            <person name="Taylor J."/>
            <person name="Jones R.C."/>
            <person name="Nixon B."/>
            <person name="Dacheux J.L."/>
            <person name="Niwa H."/>
            <person name="Sekita Y."/>
            <person name="Huang X."/>
            <person name="Stark A."/>
            <person name="Kheradpour P."/>
            <person name="Kellis M."/>
            <person name="Flicek P."/>
            <person name="Chen Y."/>
            <person name="Webber C."/>
            <person name="Hardison R."/>
            <person name="Nelson J."/>
            <person name="Hallsworth-Pepin K."/>
            <person name="Delehaunty K."/>
            <person name="Markovic C."/>
            <person name="Minx P."/>
            <person name="Feng Y."/>
            <person name="Kremitzki C."/>
            <person name="Mitreva M."/>
            <person name="Glasscock J."/>
            <person name="Wylie T."/>
            <person name="Wohldmann P."/>
            <person name="Thiru P."/>
            <person name="Nhan M.N."/>
            <person name="Pohl C.S."/>
            <person name="Smith S.M."/>
            <person name="Hou S."/>
            <person name="Nefedov M."/>
            <person name="de Jong P.J."/>
            <person name="Renfree M.B."/>
            <person name="Mardis E.R."/>
            <person name="Wilson R.K."/>
        </authorList>
    </citation>
    <scope>NUCLEOTIDE SEQUENCE [LARGE SCALE GENOMIC DNA]</scope>
    <source>
        <strain evidence="15 16">Glennie</strain>
    </source>
</reference>
<keyword evidence="3 12" id="KW-0812">Transmembrane</keyword>
<reference evidence="15" key="2">
    <citation type="submission" date="2025-08" db="UniProtKB">
        <authorList>
            <consortium name="Ensembl"/>
        </authorList>
    </citation>
    <scope>IDENTIFICATION</scope>
    <source>
        <strain evidence="15">Glennie</strain>
    </source>
</reference>
<dbReference type="PROSITE" id="PS50268">
    <property type="entry name" value="CADHERIN_2"/>
    <property type="match status" value="6"/>
</dbReference>
<evidence type="ECO:0000256" key="13">
    <source>
        <dbReference type="SAM" id="SignalP"/>
    </source>
</evidence>
<dbReference type="FunCoup" id="A0A6I8NV44">
    <property type="interactions" value="343"/>
</dbReference>
<dbReference type="Bgee" id="ENSOANG00000036239">
    <property type="expression patterns" value="Expressed in cerebellum and 6 other cell types or tissues"/>
</dbReference>
<keyword evidence="4 13" id="KW-0732">Signal</keyword>
<dbReference type="Pfam" id="PF08266">
    <property type="entry name" value="Cadherin_2"/>
    <property type="match status" value="1"/>
</dbReference>
<dbReference type="InterPro" id="IPR032455">
    <property type="entry name" value="Cadherin_C"/>
</dbReference>
<proteinExistence type="predicted"/>
<evidence type="ECO:0000256" key="11">
    <source>
        <dbReference type="PROSITE-ProRule" id="PRU00043"/>
    </source>
</evidence>
<dbReference type="InterPro" id="IPR015919">
    <property type="entry name" value="Cadherin-like_sf"/>
</dbReference>
<dbReference type="PANTHER" id="PTHR24028:SF318">
    <property type="entry name" value="PROTOCADHERIN BETA-13"/>
    <property type="match status" value="1"/>
</dbReference>
<evidence type="ECO:0000256" key="10">
    <source>
        <dbReference type="ARBA" id="ARBA00023180"/>
    </source>
</evidence>
<dbReference type="AlphaFoldDB" id="A0A6I8NV44"/>
<keyword evidence="2" id="KW-1003">Cell membrane</keyword>
<feature type="transmembrane region" description="Helical" evidence="12">
    <location>
        <begin position="686"/>
        <end position="711"/>
    </location>
</feature>
<dbReference type="Ensembl" id="ENSOANT00000051620.1">
    <property type="protein sequence ID" value="ENSOANP00000044987.1"/>
    <property type="gene ID" value="ENSOANG00000036239.1"/>
</dbReference>
<organism evidence="15 16">
    <name type="scientific">Ornithorhynchus anatinus</name>
    <name type="common">Duckbill platypus</name>
    <dbReference type="NCBI Taxonomy" id="9258"/>
    <lineage>
        <taxon>Eukaryota</taxon>
        <taxon>Metazoa</taxon>
        <taxon>Chordata</taxon>
        <taxon>Craniata</taxon>
        <taxon>Vertebrata</taxon>
        <taxon>Euteleostomi</taxon>
        <taxon>Mammalia</taxon>
        <taxon>Monotremata</taxon>
        <taxon>Ornithorhynchidae</taxon>
        <taxon>Ornithorhynchus</taxon>
    </lineage>
</organism>
<feature type="domain" description="Cadherin" evidence="14">
    <location>
        <begin position="134"/>
        <end position="242"/>
    </location>
</feature>
<keyword evidence="9 12" id="KW-0472">Membrane</keyword>
<evidence type="ECO:0000256" key="4">
    <source>
        <dbReference type="ARBA" id="ARBA00022729"/>
    </source>
</evidence>
<dbReference type="InterPro" id="IPR013164">
    <property type="entry name" value="Cadherin_N"/>
</dbReference>
<name>A0A6I8NV44_ORNAN</name>
<dbReference type="Pfam" id="PF16492">
    <property type="entry name" value="Cadherin_C_2"/>
    <property type="match status" value="1"/>
</dbReference>
<evidence type="ECO:0000256" key="6">
    <source>
        <dbReference type="ARBA" id="ARBA00022837"/>
    </source>
</evidence>
<dbReference type="SUPFAM" id="SSF49313">
    <property type="entry name" value="Cadherin-like"/>
    <property type="match status" value="6"/>
</dbReference>
<keyword evidence="7" id="KW-0130">Cell adhesion</keyword>
<feature type="domain" description="Cadherin" evidence="14">
    <location>
        <begin position="576"/>
        <end position="676"/>
    </location>
</feature>
<keyword evidence="16" id="KW-1185">Reference proteome</keyword>
<evidence type="ECO:0000256" key="1">
    <source>
        <dbReference type="ARBA" id="ARBA00004251"/>
    </source>
</evidence>
<dbReference type="GO" id="GO:0050839">
    <property type="term" value="F:cell adhesion molecule binding"/>
    <property type="evidence" value="ECO:0000318"/>
    <property type="project" value="GO_Central"/>
</dbReference>
<protein>
    <recommendedName>
        <fullName evidence="14">Cadherin domain-containing protein</fullName>
    </recommendedName>
</protein>
<comment type="subcellular location">
    <subcellularLocation>
        <location evidence="1">Cell membrane</location>
        <topology evidence="1">Single-pass type I membrane protein</topology>
    </subcellularLocation>
</comment>
<dbReference type="InterPro" id="IPR002126">
    <property type="entry name" value="Cadherin-like_dom"/>
</dbReference>
<evidence type="ECO:0000256" key="9">
    <source>
        <dbReference type="ARBA" id="ARBA00023136"/>
    </source>
</evidence>
<dbReference type="Pfam" id="PF00028">
    <property type="entry name" value="Cadherin"/>
    <property type="match status" value="5"/>
</dbReference>
<dbReference type="FunFam" id="2.60.40.60:FF:000006">
    <property type="entry name" value="Protocadherin alpha 2"/>
    <property type="match status" value="1"/>
</dbReference>
<dbReference type="Proteomes" id="UP000002279">
    <property type="component" value="Chromosome X2"/>
</dbReference>
<dbReference type="InParanoid" id="A0A6I8NV44"/>
<dbReference type="InterPro" id="IPR050174">
    <property type="entry name" value="Protocadherin/Cadherin-CA"/>
</dbReference>
<dbReference type="CDD" id="cd11304">
    <property type="entry name" value="Cadherin_repeat"/>
    <property type="match status" value="5"/>
</dbReference>
<evidence type="ECO:0000256" key="8">
    <source>
        <dbReference type="ARBA" id="ARBA00022989"/>
    </source>
</evidence>
<keyword evidence="8 12" id="KW-1133">Transmembrane helix</keyword>
<keyword evidence="6 11" id="KW-0106">Calcium</keyword>
<feature type="signal peptide" evidence="13">
    <location>
        <begin position="1"/>
        <end position="28"/>
    </location>
</feature>
<evidence type="ECO:0000313" key="16">
    <source>
        <dbReference type="Proteomes" id="UP000002279"/>
    </source>
</evidence>
<dbReference type="FunFam" id="2.60.40.60:FF:000309">
    <property type="entry name" value="Protocadherin beta-8"/>
    <property type="match status" value="1"/>
</dbReference>
<evidence type="ECO:0000313" key="15">
    <source>
        <dbReference type="Ensembl" id="ENSOANP00000044987.1"/>
    </source>
</evidence>
<dbReference type="OMA" id="FKMQSAQ"/>
<dbReference type="GO" id="GO:0005509">
    <property type="term" value="F:calcium ion binding"/>
    <property type="evidence" value="ECO:0007669"/>
    <property type="project" value="UniProtKB-UniRule"/>
</dbReference>
<evidence type="ECO:0000259" key="14">
    <source>
        <dbReference type="PROSITE" id="PS50268"/>
    </source>
</evidence>
<accession>A0A6I8NV44</accession>
<dbReference type="GO" id="GO:0005886">
    <property type="term" value="C:plasma membrane"/>
    <property type="evidence" value="ECO:0000318"/>
    <property type="project" value="GO_Central"/>
</dbReference>
<dbReference type="GeneTree" id="ENSGT00940000161193"/>
<keyword evidence="5" id="KW-0677">Repeat</keyword>
<keyword evidence="10" id="KW-0325">Glycoprotein</keyword>
<sequence>MGAKGGTIRQIRQVAFLLISFNISEVVSDSVQYSVLEESESGSFVANVAKDFGLNIRDLSAREARIVSKGDKSYFHLNRQTGDLLLNEKLDREVLCGQKEHCVVNFQILLENPLEFYRAEVAVGDINDNSPVFLDKKVTLNIPENTPVGTEFKMQSAQDIDVGNNSLQAYSISSTSYFHIKTRSRSDGRKFPELVLDKTLDREQQAEFHLTITALDGGSPPRSGTAEIHVLVVDINDNAPEFTQLRYEVQIPENSPEGSLVSIVSAQDSDAGNYGEVKYTFFHASEEIRHSFEINPVSGEIRVVGKLDFEFRQSYEIEIEARDGGGLSGKCILLVQVIDENDNSPAITMSSITSPIPENSPETVVALFSIRDLDSGDNGKMVCSIQEDLPFILKQTFENFYTLVTDRALDREGQSEYNVTITVTDLGSPSLKTEQNITVLISDVNDNPPVFNQTSYTLYVRENNSPALHIGSVHGMDRDSGQNARVTYSLLPSKAHELPLTSFISINSHNGNLYALRSMDYEAIREFQFEVRAVDGGSPALSSQAMVRLVVLDDNDNSPFILYPLQNGTAPCNDLVPRWAEAGYLVTKVVAVDADSAQNSWLSFQLLKATDPGLFSVWPHNGEVRTTRLITDRDAIKQRLIVLVKDHGEPPLSTSATLHVFLVDGFSEPYLRLPEVPREDEPEDSLTMYLVIALVSISFLFLFSVIVFIVVRLWNRRKEPANAPSLGTDGHFPGHLVDVNGTGTLSHSYRYELFHDIISQCHPKRSRENGVALRPWELGRGSGIAADESYFVCSWGRCGRRDPDRSAIRCPRKKKKALLWGIWQRIWDWSPGSCRNAGSALSPEVGRNIFLSIRKAAICLSMRKSTEKSCAVR</sequence>